<dbReference type="CDD" id="cd04301">
    <property type="entry name" value="NAT_SF"/>
    <property type="match status" value="1"/>
</dbReference>
<dbReference type="InterPro" id="IPR051531">
    <property type="entry name" value="N-acetyltransferase"/>
</dbReference>
<evidence type="ECO:0000313" key="5">
    <source>
        <dbReference type="EMBL" id="MFC7139535.1"/>
    </source>
</evidence>
<dbReference type="Gene3D" id="3.40.630.30">
    <property type="match status" value="1"/>
</dbReference>
<evidence type="ECO:0000256" key="1">
    <source>
        <dbReference type="ARBA" id="ARBA00022679"/>
    </source>
</evidence>
<dbReference type="RefSeq" id="WP_274325121.1">
    <property type="nucleotide sequence ID" value="NZ_CP118158.1"/>
</dbReference>
<dbReference type="EMBL" id="JBHTAS010000001">
    <property type="protein sequence ID" value="MFC7139535.1"/>
    <property type="molecule type" value="Genomic_DNA"/>
</dbReference>
<dbReference type="PANTHER" id="PTHR43792">
    <property type="entry name" value="GNAT FAMILY, PUTATIVE (AFU_ORTHOLOGUE AFUA_3G00765)-RELATED-RELATED"/>
    <property type="match status" value="1"/>
</dbReference>
<dbReference type="AlphaFoldDB" id="A0ABD5Y1E0"/>
<sequence length="172" mass="19802">MSGPLFMEAETVSFHPVEEDDLEFLQTIINHPEVREGIASTRPINMDGEREWFESLGDDGVQFLLRVDGERVGTISFREVNGEWGTAELAYFFHPDHWGNGYATQAVRRMVEYGFAERRFEKIWARVFAFNEASMRVLEKAGFEHEGTLRGQAFARGGRVDMERYGILASEW</sequence>
<dbReference type="Proteomes" id="UP001596432">
    <property type="component" value="Unassembled WGS sequence"/>
</dbReference>
<keyword evidence="6" id="KW-1185">Reference proteome</keyword>
<evidence type="ECO:0000256" key="2">
    <source>
        <dbReference type="ARBA" id="ARBA00023315"/>
    </source>
</evidence>
<name>A0ABD5Y1E0_9EURY</name>
<evidence type="ECO:0000313" key="6">
    <source>
        <dbReference type="Proteomes" id="UP001596432"/>
    </source>
</evidence>
<keyword evidence="2 5" id="KW-0012">Acyltransferase</keyword>
<comment type="similarity">
    <text evidence="3">Belongs to the acetyltransferase family. RimJ subfamily.</text>
</comment>
<feature type="domain" description="N-acetyltransferase" evidence="4">
    <location>
        <begin position="12"/>
        <end position="167"/>
    </location>
</feature>
<dbReference type="PANTHER" id="PTHR43792:SF8">
    <property type="entry name" value="[RIBOSOMAL PROTEIN US5]-ALANINE N-ACETYLTRANSFERASE"/>
    <property type="match status" value="1"/>
</dbReference>
<accession>A0ABD5Y1E0</accession>
<comment type="caution">
    <text evidence="5">The sequence shown here is derived from an EMBL/GenBank/DDBJ whole genome shotgun (WGS) entry which is preliminary data.</text>
</comment>
<evidence type="ECO:0000259" key="4">
    <source>
        <dbReference type="PROSITE" id="PS51186"/>
    </source>
</evidence>
<reference evidence="5 6" key="1">
    <citation type="journal article" date="2019" name="Int. J. Syst. Evol. Microbiol.">
        <title>The Global Catalogue of Microorganisms (GCM) 10K type strain sequencing project: providing services to taxonomists for standard genome sequencing and annotation.</title>
        <authorList>
            <consortium name="The Broad Institute Genomics Platform"/>
            <consortium name="The Broad Institute Genome Sequencing Center for Infectious Disease"/>
            <person name="Wu L."/>
            <person name="Ma J."/>
        </authorList>
    </citation>
    <scope>NUCLEOTIDE SEQUENCE [LARGE SCALE GENOMIC DNA]</scope>
    <source>
        <strain evidence="5 6">XZYJT29</strain>
    </source>
</reference>
<gene>
    <name evidence="5" type="ORF">ACFQMA_06745</name>
</gene>
<dbReference type="GO" id="GO:0016746">
    <property type="term" value="F:acyltransferase activity"/>
    <property type="evidence" value="ECO:0007669"/>
    <property type="project" value="UniProtKB-KW"/>
</dbReference>
<evidence type="ECO:0000256" key="3">
    <source>
        <dbReference type="ARBA" id="ARBA00038502"/>
    </source>
</evidence>
<proteinExistence type="inferred from homology"/>
<keyword evidence="1 5" id="KW-0808">Transferase</keyword>
<dbReference type="GeneID" id="78819794"/>
<organism evidence="5 6">
    <name type="scientific">Halosimplex aquaticum</name>
    <dbReference type="NCBI Taxonomy" id="3026162"/>
    <lineage>
        <taxon>Archaea</taxon>
        <taxon>Methanobacteriati</taxon>
        <taxon>Methanobacteriota</taxon>
        <taxon>Stenosarchaea group</taxon>
        <taxon>Halobacteria</taxon>
        <taxon>Halobacteriales</taxon>
        <taxon>Haloarculaceae</taxon>
        <taxon>Halosimplex</taxon>
    </lineage>
</organism>
<dbReference type="InterPro" id="IPR016181">
    <property type="entry name" value="Acyl_CoA_acyltransferase"/>
</dbReference>
<protein>
    <submittedName>
        <fullName evidence="5">GNAT family N-acetyltransferase</fullName>
        <ecNumber evidence="5">2.3.-.-</ecNumber>
    </submittedName>
</protein>
<dbReference type="EC" id="2.3.-.-" evidence="5"/>
<dbReference type="SUPFAM" id="SSF55729">
    <property type="entry name" value="Acyl-CoA N-acyltransferases (Nat)"/>
    <property type="match status" value="1"/>
</dbReference>
<dbReference type="PROSITE" id="PS51186">
    <property type="entry name" value="GNAT"/>
    <property type="match status" value="1"/>
</dbReference>
<dbReference type="Pfam" id="PF13302">
    <property type="entry name" value="Acetyltransf_3"/>
    <property type="match status" value="1"/>
</dbReference>
<dbReference type="InterPro" id="IPR000182">
    <property type="entry name" value="GNAT_dom"/>
</dbReference>